<comment type="caution">
    <text evidence="1">The sequence shown here is derived from an EMBL/GenBank/DDBJ whole genome shotgun (WGS) entry which is preliminary data.</text>
</comment>
<gene>
    <name evidence="1" type="ORF">GCM10010989_00050</name>
</gene>
<dbReference type="EMBL" id="BMIO01000001">
    <property type="protein sequence ID" value="GGD29994.1"/>
    <property type="molecule type" value="Genomic_DNA"/>
</dbReference>
<name>A0A916Y4Z6_9SPHN</name>
<dbReference type="RefSeq" id="WP_156521796.1">
    <property type="nucleotide sequence ID" value="NZ_BMIO01000001.1"/>
</dbReference>
<dbReference type="Proteomes" id="UP000598997">
    <property type="component" value="Unassembled WGS sequence"/>
</dbReference>
<sequence>MTKLYTAPELQNARYSTLAAQPHSETCKKFCNVLIRKLLHQETRNPNAARRKAFGALIADLLEHDPAENGGWLYRSMSANSFSGEIVGYRPFNAVIEPMKGLMIDFVAGTRQYTQSEFTGGKKQPTWGRCARYRATDWLRDWFAEQGITWSTWNEHFIRERRTEKPRQASVVLRAAKRADRREAAYGRTMHFDPSAPHAAKMVERMDRLNSFLWDQTVEPHRPVFLRRIFANGDLPDFAWDAGGRLTALGSESFQTAKKRDRRAILINGETTIEVDIRASHLSILVGQGYLPGAILEEDPYEVEGIPRDVVKQWVTMTLGHGKRHVRWPTATKATFIEKHSINRKRCFQPTSPQGMSSPTRLAG</sequence>
<dbReference type="OrthoDB" id="7059994at2"/>
<evidence type="ECO:0000313" key="1">
    <source>
        <dbReference type="EMBL" id="GGD29994.1"/>
    </source>
</evidence>
<organism evidence="1 2">
    <name type="scientific">Croceicoccus pelagius</name>
    <dbReference type="NCBI Taxonomy" id="1703341"/>
    <lineage>
        <taxon>Bacteria</taxon>
        <taxon>Pseudomonadati</taxon>
        <taxon>Pseudomonadota</taxon>
        <taxon>Alphaproteobacteria</taxon>
        <taxon>Sphingomonadales</taxon>
        <taxon>Erythrobacteraceae</taxon>
        <taxon>Croceicoccus</taxon>
    </lineage>
</organism>
<accession>A0A916Y4Z6</accession>
<keyword evidence="2" id="KW-1185">Reference proteome</keyword>
<evidence type="ECO:0000313" key="2">
    <source>
        <dbReference type="Proteomes" id="UP000598997"/>
    </source>
</evidence>
<protein>
    <submittedName>
        <fullName evidence="1">Uncharacterized protein</fullName>
    </submittedName>
</protein>
<reference evidence="1 2" key="1">
    <citation type="journal article" date="2014" name="Int. J. Syst. Evol. Microbiol.">
        <title>Complete genome sequence of Corynebacterium casei LMG S-19264T (=DSM 44701T), isolated from a smear-ripened cheese.</title>
        <authorList>
            <consortium name="US DOE Joint Genome Institute (JGI-PGF)"/>
            <person name="Walter F."/>
            <person name="Albersmeier A."/>
            <person name="Kalinowski J."/>
            <person name="Ruckert C."/>
        </authorList>
    </citation>
    <scope>NUCLEOTIDE SEQUENCE [LARGE SCALE GENOMIC DNA]</scope>
    <source>
        <strain evidence="1 2">CGMCC 1.15358</strain>
    </source>
</reference>
<proteinExistence type="predicted"/>
<dbReference type="AlphaFoldDB" id="A0A916Y4Z6"/>